<keyword evidence="1" id="KW-0472">Membrane</keyword>
<gene>
    <name evidence="2" type="ORF">Aco03nite_091690</name>
</gene>
<evidence type="ECO:0000256" key="1">
    <source>
        <dbReference type="SAM" id="Phobius"/>
    </source>
</evidence>
<proteinExistence type="predicted"/>
<dbReference type="RefSeq" id="WP_203808086.1">
    <property type="nucleotide sequence ID" value="NZ_BAAAQE010000111.1"/>
</dbReference>
<keyword evidence="3" id="KW-1185">Reference proteome</keyword>
<reference evidence="2 3" key="1">
    <citation type="submission" date="2021-01" db="EMBL/GenBank/DDBJ databases">
        <title>Whole genome shotgun sequence of Actinoplanes couchii NBRC 106145.</title>
        <authorList>
            <person name="Komaki H."/>
            <person name="Tamura T."/>
        </authorList>
    </citation>
    <scope>NUCLEOTIDE SEQUENCE [LARGE SCALE GENOMIC DNA]</scope>
    <source>
        <strain evidence="2 3">NBRC 106145</strain>
    </source>
</reference>
<comment type="caution">
    <text evidence="2">The sequence shown here is derived from an EMBL/GenBank/DDBJ whole genome shotgun (WGS) entry which is preliminary data.</text>
</comment>
<accession>A0ABQ3XQT0</accession>
<name>A0ABQ3XQT0_9ACTN</name>
<keyword evidence="1" id="KW-1133">Transmembrane helix</keyword>
<organism evidence="2 3">
    <name type="scientific">Actinoplanes couchii</name>
    <dbReference type="NCBI Taxonomy" id="403638"/>
    <lineage>
        <taxon>Bacteria</taxon>
        <taxon>Bacillati</taxon>
        <taxon>Actinomycetota</taxon>
        <taxon>Actinomycetes</taxon>
        <taxon>Micromonosporales</taxon>
        <taxon>Micromonosporaceae</taxon>
        <taxon>Actinoplanes</taxon>
    </lineage>
</organism>
<evidence type="ECO:0000313" key="3">
    <source>
        <dbReference type="Proteomes" id="UP000612282"/>
    </source>
</evidence>
<evidence type="ECO:0000313" key="2">
    <source>
        <dbReference type="EMBL" id="GID60765.1"/>
    </source>
</evidence>
<dbReference type="Proteomes" id="UP000612282">
    <property type="component" value="Unassembled WGS sequence"/>
</dbReference>
<feature type="transmembrane region" description="Helical" evidence="1">
    <location>
        <begin position="35"/>
        <end position="55"/>
    </location>
</feature>
<protein>
    <submittedName>
        <fullName evidence="2">Uncharacterized protein</fullName>
    </submittedName>
</protein>
<keyword evidence="1" id="KW-0812">Transmembrane</keyword>
<sequence length="65" mass="6959">MTVFHTSTRFLTGAAGVALGLYTGGINITEPEPDWHITLFATVTLLGGILLLAQARNPTPPRDRP</sequence>
<dbReference type="EMBL" id="BOMG01000114">
    <property type="protein sequence ID" value="GID60765.1"/>
    <property type="molecule type" value="Genomic_DNA"/>
</dbReference>